<dbReference type="Gene3D" id="3.40.50.720">
    <property type="entry name" value="NAD(P)-binding Rossmann-like Domain"/>
    <property type="match status" value="1"/>
</dbReference>
<keyword evidence="2" id="KW-0521">NADP</keyword>
<dbReference type="Pfam" id="PF00106">
    <property type="entry name" value="adh_short"/>
    <property type="match status" value="1"/>
</dbReference>
<dbReference type="SUPFAM" id="SSF51735">
    <property type="entry name" value="NAD(P)-binding Rossmann-fold domains"/>
    <property type="match status" value="1"/>
</dbReference>
<comment type="caution">
    <text evidence="5">The sequence shown here is derived from an EMBL/GenBank/DDBJ whole genome shotgun (WGS) entry which is preliminary data.</text>
</comment>
<dbReference type="InterPro" id="IPR057326">
    <property type="entry name" value="KR_dom"/>
</dbReference>
<comment type="similarity">
    <text evidence="1">Belongs to the short-chain dehydrogenases/reductases (SDR) family.</text>
</comment>
<protein>
    <recommendedName>
        <fullName evidence="4">Ketoreductase domain-containing protein</fullName>
    </recommendedName>
</protein>
<evidence type="ECO:0000313" key="6">
    <source>
        <dbReference type="Proteomes" id="UP001642405"/>
    </source>
</evidence>
<dbReference type="Proteomes" id="UP001642405">
    <property type="component" value="Unassembled WGS sequence"/>
</dbReference>
<dbReference type="InterPro" id="IPR020904">
    <property type="entry name" value="Sc_DH/Rdtase_CS"/>
</dbReference>
<evidence type="ECO:0000256" key="1">
    <source>
        <dbReference type="ARBA" id="ARBA00006484"/>
    </source>
</evidence>
<sequence>MSVVIVTGASRGLGLAVTRHLLAHAHKVVLVARAEAPMAALKKEFPERVAYAAADATDYKALAGVVDLAVSTFGRVDGLVINHGVLAPVQRLVDADLEAWQRLYEINVFSALAIAKAAIPELRKTKGRVVVVSSGASLKGYASWGAYGSSKAAANSLVQHLAVEEPDITSVAVAPGRVDTDMQKDIREQGKQGGMDPKVYATFVDAFEAGTLNPPEKPSEVIAKLALEATSSLSGTYVNWNDANMAAYHWEE</sequence>
<evidence type="ECO:0000313" key="5">
    <source>
        <dbReference type="EMBL" id="CAK7222313.1"/>
    </source>
</evidence>
<dbReference type="InterPro" id="IPR002347">
    <property type="entry name" value="SDR_fam"/>
</dbReference>
<proteinExistence type="inferred from homology"/>
<keyword evidence="3" id="KW-0560">Oxidoreductase</keyword>
<keyword evidence="6" id="KW-1185">Reference proteome</keyword>
<dbReference type="InterPro" id="IPR036291">
    <property type="entry name" value="NAD(P)-bd_dom_sf"/>
</dbReference>
<feature type="domain" description="Ketoreductase" evidence="4">
    <location>
        <begin position="2"/>
        <end position="181"/>
    </location>
</feature>
<gene>
    <name evidence="5" type="ORF">SCUCBS95973_004800</name>
</gene>
<evidence type="ECO:0000256" key="2">
    <source>
        <dbReference type="ARBA" id="ARBA00022857"/>
    </source>
</evidence>
<dbReference type="PROSITE" id="PS00061">
    <property type="entry name" value="ADH_SHORT"/>
    <property type="match status" value="1"/>
</dbReference>
<dbReference type="PANTHER" id="PTHR43008:SF8">
    <property type="entry name" value="BENZIL REDUCTASE ((S)-BENZOIN FORMING) IRC24"/>
    <property type="match status" value="1"/>
</dbReference>
<accession>A0ABP0BRM9</accession>
<dbReference type="EMBL" id="CAWUHB010000024">
    <property type="protein sequence ID" value="CAK7222313.1"/>
    <property type="molecule type" value="Genomic_DNA"/>
</dbReference>
<evidence type="ECO:0000259" key="4">
    <source>
        <dbReference type="SMART" id="SM00822"/>
    </source>
</evidence>
<dbReference type="SMART" id="SM00822">
    <property type="entry name" value="PKS_KR"/>
    <property type="match status" value="1"/>
</dbReference>
<evidence type="ECO:0000256" key="3">
    <source>
        <dbReference type="ARBA" id="ARBA00023002"/>
    </source>
</evidence>
<dbReference type="PANTHER" id="PTHR43008">
    <property type="entry name" value="BENZIL REDUCTASE"/>
    <property type="match status" value="1"/>
</dbReference>
<dbReference type="PRINTS" id="PR00081">
    <property type="entry name" value="GDHRDH"/>
</dbReference>
<reference evidence="5 6" key="1">
    <citation type="submission" date="2024-01" db="EMBL/GenBank/DDBJ databases">
        <authorList>
            <person name="Allen C."/>
            <person name="Tagirdzhanova G."/>
        </authorList>
    </citation>
    <scope>NUCLEOTIDE SEQUENCE [LARGE SCALE GENOMIC DNA]</scope>
</reference>
<name>A0ABP0BRM9_9PEZI</name>
<organism evidence="5 6">
    <name type="scientific">Sporothrix curviconia</name>
    <dbReference type="NCBI Taxonomy" id="1260050"/>
    <lineage>
        <taxon>Eukaryota</taxon>
        <taxon>Fungi</taxon>
        <taxon>Dikarya</taxon>
        <taxon>Ascomycota</taxon>
        <taxon>Pezizomycotina</taxon>
        <taxon>Sordariomycetes</taxon>
        <taxon>Sordariomycetidae</taxon>
        <taxon>Ophiostomatales</taxon>
        <taxon>Ophiostomataceae</taxon>
        <taxon>Sporothrix</taxon>
    </lineage>
</organism>